<dbReference type="SUPFAM" id="SSF49373">
    <property type="entry name" value="Invasin/intimin cell-adhesion fragments"/>
    <property type="match status" value="3"/>
</dbReference>
<dbReference type="AlphaFoldDB" id="A0AAU8P987"/>
<proteinExistence type="predicted"/>
<evidence type="ECO:0000259" key="2">
    <source>
        <dbReference type="SMART" id="SM00635"/>
    </source>
</evidence>
<dbReference type="Pfam" id="PF02368">
    <property type="entry name" value="Big_2"/>
    <property type="match status" value="3"/>
</dbReference>
<keyword evidence="1" id="KW-0732">Signal</keyword>
<feature type="domain" description="BIG2" evidence="2">
    <location>
        <begin position="289"/>
        <end position="369"/>
    </location>
</feature>
<feature type="domain" description="BIG2" evidence="2">
    <location>
        <begin position="191"/>
        <end position="271"/>
    </location>
</feature>
<dbReference type="EMBL" id="CP002770">
    <property type="protein sequence ID" value="AEG14445.1"/>
    <property type="molecule type" value="Genomic_DNA"/>
</dbReference>
<dbReference type="RefSeq" id="WP_013821960.1">
    <property type="nucleotide sequence ID" value="NC_015573.1"/>
</dbReference>
<dbReference type="Gene3D" id="3.10.620.30">
    <property type="match status" value="1"/>
</dbReference>
<evidence type="ECO:0000313" key="4">
    <source>
        <dbReference type="Proteomes" id="UP000009229"/>
    </source>
</evidence>
<keyword evidence="4" id="KW-1185">Reference proteome</keyword>
<dbReference type="InterPro" id="IPR008964">
    <property type="entry name" value="Invasin/intimin_cell_adhesion"/>
</dbReference>
<accession>A0AAU8P987</accession>
<dbReference type="SMART" id="SM00635">
    <property type="entry name" value="BID_2"/>
    <property type="match status" value="3"/>
</dbReference>
<sequence>MKKFCALALVVLLTLLLVPAAVSAQTPDVIRVERQGAAGSVQVSGPARSGELPAVVAPSRATQPPAGVAPDGEETVVVKQNRTQSVTPVVNSNRNIPQPVELRVTPAEMSLKVGQSKQFQAALTFSDGSVKDVTRDAVFVVSNRRVASVRNGRVDALAPGTATVQVLSYGKTAAITVTVQEPEPPKVEIPVPVNLTVEPAEISIKAGESRQFKATVAFSDGTVKDVTRDAVFVVSNSRVAKVSGGNITGLAPGSAAVQVVSYGKTAVITVKVEEAVPPANPDTPPAIPTPVSLEIDPASITLQVGQSAPFRAAVRFSDGTVRDVTRNAVFVVSNSRVARVGNGYVTALSQGTALVTVRSYGKTGTITVRAEGIPAGQPGVEKKVLQWRYGKDTYSLEVAVPKTLIDWDREVRETVEKFFTSDAATQQQMLNSMPPNVKQLVLASSASAQGDLRSWVLEPQNMNYISSVASALKQKAAGLNRYETAQMVSNMVQTIPYRESPYPQLSAQTLLDGGDCDAKSILLAAILKNMGYDTALLYYSPVSTGKSYGHVALGIAFRDDEIPGGYQPAYYVSNGKKYYTVETTAYSPIGLPIGYSLTEIYPID</sequence>
<reference evidence="4" key="1">
    <citation type="submission" date="2011-05" db="EMBL/GenBank/DDBJ databases">
        <title>Complete sequence of Desulfotomaculum kuznetsovii DSM 6115.</title>
        <authorList>
            <person name="Lucas S."/>
            <person name="Han J."/>
            <person name="Lapidus A."/>
            <person name="Cheng J.-F."/>
            <person name="Goodwin L."/>
            <person name="Pitluck S."/>
            <person name="Peters L."/>
            <person name="Mikhailova N."/>
            <person name="Lu M."/>
            <person name="Saunders E."/>
            <person name="Han C."/>
            <person name="Tapia R."/>
            <person name="Land M."/>
            <person name="Hauser L."/>
            <person name="Kyrpides N."/>
            <person name="Ivanova N."/>
            <person name="Pagani I."/>
            <person name="Nazina T."/>
            <person name="Ivanova A."/>
            <person name="Parshina S."/>
            <person name="Kuever J."/>
            <person name="Muyzer G."/>
            <person name="Plugge C."/>
            <person name="Stams A."/>
            <person name="Woyke T."/>
        </authorList>
    </citation>
    <scope>NUCLEOTIDE SEQUENCE [LARGE SCALE GENOMIC DNA]</scope>
    <source>
        <strain evidence="4">DSM 6115 / VKM B-1805 / 17</strain>
    </source>
</reference>
<protein>
    <submittedName>
        <fullName evidence="3">Ig domain protein group 2 domain protein</fullName>
    </submittedName>
</protein>
<dbReference type="KEGG" id="dku:Desku_0845"/>
<organism evidence="3 4">
    <name type="scientific">Desulfofundulus kuznetsovii (strain DSM 6115 / VKM B-1805 / 17)</name>
    <name type="common">Desulfotomaculum kuznetsovii</name>
    <dbReference type="NCBI Taxonomy" id="760568"/>
    <lineage>
        <taxon>Bacteria</taxon>
        <taxon>Bacillati</taxon>
        <taxon>Bacillota</taxon>
        <taxon>Clostridia</taxon>
        <taxon>Eubacteriales</taxon>
        <taxon>Peptococcaceae</taxon>
        <taxon>Desulfofundulus</taxon>
    </lineage>
</organism>
<feature type="signal peptide" evidence="1">
    <location>
        <begin position="1"/>
        <end position="24"/>
    </location>
</feature>
<feature type="domain" description="BIG2" evidence="2">
    <location>
        <begin position="98"/>
        <end position="178"/>
    </location>
</feature>
<dbReference type="Gene3D" id="2.60.40.1080">
    <property type="match status" value="3"/>
</dbReference>
<name>A0AAU8P987_DESK7</name>
<feature type="chain" id="PRO_5043381068" evidence="1">
    <location>
        <begin position="25"/>
        <end position="604"/>
    </location>
</feature>
<dbReference type="InterPro" id="IPR003343">
    <property type="entry name" value="Big_2"/>
</dbReference>
<gene>
    <name evidence="3" type="ordered locus">Desku_0845</name>
</gene>
<dbReference type="Proteomes" id="UP000009229">
    <property type="component" value="Chromosome"/>
</dbReference>
<evidence type="ECO:0000256" key="1">
    <source>
        <dbReference type="SAM" id="SignalP"/>
    </source>
</evidence>
<evidence type="ECO:0000313" key="3">
    <source>
        <dbReference type="EMBL" id="AEG14445.1"/>
    </source>
</evidence>